<evidence type="ECO:0000313" key="1">
    <source>
        <dbReference type="EMBL" id="VAW68052.1"/>
    </source>
</evidence>
<accession>A0A3B0XY31</accession>
<proteinExistence type="predicted"/>
<reference evidence="1" key="1">
    <citation type="submission" date="2018-06" db="EMBL/GenBank/DDBJ databases">
        <authorList>
            <person name="Zhirakovskaya E."/>
        </authorList>
    </citation>
    <scope>NUCLEOTIDE SEQUENCE</scope>
</reference>
<organism evidence="1">
    <name type="scientific">hydrothermal vent metagenome</name>
    <dbReference type="NCBI Taxonomy" id="652676"/>
    <lineage>
        <taxon>unclassified sequences</taxon>
        <taxon>metagenomes</taxon>
        <taxon>ecological metagenomes</taxon>
    </lineage>
</organism>
<dbReference type="AlphaFoldDB" id="A0A3B0XY31"/>
<sequence length="373" mass="40191">MKKKISSFLSVVLLFSSLVFISNSVQAVVDNDASIVKLYKVCTVNNVEIPNCFTTSASLMSWIGNTRTVSTALTVEAGPGVHDFFRCSDTDKLSIVGAGPTQTSFQGLHASNCFDLNVQNITITNSFPAPIYWIGDGSSIWTNVQVLGDIYAWTETNCGLITKRPVHKWFSSQLWSKSKTVFLASCSENWIFGSELVLKGPSFNGVKNGIMVRAATGENTYPEVHLYGGNLRVILQDDEVYSGMNAVKAGRNGEVHIHGTGIDVIGNNLNNNVTAINAVDGGIVHAAQSAFVMKTTGNGKLIRISNIASKVMAPYLWESDILAKGSDFVSVNGADSTTETVCNNAVCIPHSLIYTDSCTANGPWYDISSNSCR</sequence>
<dbReference type="EMBL" id="UOFI01000115">
    <property type="protein sequence ID" value="VAW68052.1"/>
    <property type="molecule type" value="Genomic_DNA"/>
</dbReference>
<gene>
    <name evidence="1" type="ORF">MNBD_GAMMA09-2390</name>
</gene>
<protein>
    <submittedName>
        <fullName evidence="1">Uncharacterized protein</fullName>
    </submittedName>
</protein>
<name>A0A3B0XY31_9ZZZZ</name>